<comment type="caution">
    <text evidence="3">The sequence shown here is derived from an EMBL/GenBank/DDBJ whole genome shotgun (WGS) entry which is preliminary data.</text>
</comment>
<dbReference type="OrthoDB" id="8656688at2"/>
<dbReference type="AlphaFoldDB" id="A0A853FJ79"/>
<proteinExistence type="predicted"/>
<reference evidence="3 4" key="1">
    <citation type="submission" date="2020-07" db="EMBL/GenBank/DDBJ databases">
        <title>Taxonomic revisions and descriptions of new bacterial species based on genomic comparisons in the high-G+C-content subgroup of the family Alcaligenaceae.</title>
        <authorList>
            <person name="Szabo A."/>
            <person name="Felfoldi T."/>
        </authorList>
    </citation>
    <scope>NUCLEOTIDE SEQUENCE [LARGE SCALE GENOMIC DNA]</scope>
    <source>
        <strain evidence="3 4">DSM 25264</strain>
    </source>
</reference>
<gene>
    <name evidence="3" type="ORF">H0A68_18130</name>
</gene>
<accession>A0A853FJ79</accession>
<dbReference type="InterPro" id="IPR012495">
    <property type="entry name" value="TadE-like_dom"/>
</dbReference>
<dbReference type="Proteomes" id="UP000580517">
    <property type="component" value="Unassembled WGS sequence"/>
</dbReference>
<evidence type="ECO:0000313" key="3">
    <source>
        <dbReference type="EMBL" id="NYT38800.1"/>
    </source>
</evidence>
<organism evidence="3 4">
    <name type="scientific">Allopusillimonas soli</name>
    <dbReference type="NCBI Taxonomy" id="659016"/>
    <lineage>
        <taxon>Bacteria</taxon>
        <taxon>Pseudomonadati</taxon>
        <taxon>Pseudomonadota</taxon>
        <taxon>Betaproteobacteria</taxon>
        <taxon>Burkholderiales</taxon>
        <taxon>Alcaligenaceae</taxon>
        <taxon>Allopusillimonas</taxon>
    </lineage>
</organism>
<evidence type="ECO:0000256" key="1">
    <source>
        <dbReference type="SAM" id="Phobius"/>
    </source>
</evidence>
<evidence type="ECO:0000259" key="2">
    <source>
        <dbReference type="Pfam" id="PF07811"/>
    </source>
</evidence>
<feature type="transmembrane region" description="Helical" evidence="1">
    <location>
        <begin position="39"/>
        <end position="62"/>
    </location>
</feature>
<dbReference type="Pfam" id="PF07811">
    <property type="entry name" value="TadE"/>
    <property type="match status" value="1"/>
</dbReference>
<keyword evidence="4" id="KW-1185">Reference proteome</keyword>
<dbReference type="EMBL" id="JACCEW010000007">
    <property type="protein sequence ID" value="NYT38800.1"/>
    <property type="molecule type" value="Genomic_DNA"/>
</dbReference>
<sequence length="185" mass="18818">MWQPAPNASALPTQPITGLAPALQNASYKVQSGVAAIEFALTIILVLMIFFGIIAFGTLFWVQQKVSDLAAEGARYALVQSSTMASGNAAAEAGCTHVKDLASQDAILKALIGGAVDAGFCTGSEQACPGGANSCAQIAISTPVVVNSWPLLNAVQGIASLFDNGSALFPSSLSSTATIQILSES</sequence>
<keyword evidence="1" id="KW-1133">Transmembrane helix</keyword>
<feature type="domain" description="TadE-like" evidence="2">
    <location>
        <begin position="33"/>
        <end position="75"/>
    </location>
</feature>
<name>A0A853FJ79_9BURK</name>
<keyword evidence="1" id="KW-0472">Membrane</keyword>
<evidence type="ECO:0000313" key="4">
    <source>
        <dbReference type="Proteomes" id="UP000580517"/>
    </source>
</evidence>
<protein>
    <submittedName>
        <fullName evidence="3">Pilus assembly protein</fullName>
    </submittedName>
</protein>
<dbReference type="RefSeq" id="WP_129971197.1">
    <property type="nucleotide sequence ID" value="NZ_JACCEW010000007.1"/>
</dbReference>
<keyword evidence="1" id="KW-0812">Transmembrane</keyword>